<keyword evidence="3" id="KW-0804">Transcription</keyword>
<dbReference type="PROSITE" id="PS01124">
    <property type="entry name" value="HTH_ARAC_FAMILY_2"/>
    <property type="match status" value="1"/>
</dbReference>
<name>A0A3L7AE82_9HYPH</name>
<evidence type="ECO:0000256" key="3">
    <source>
        <dbReference type="ARBA" id="ARBA00023163"/>
    </source>
</evidence>
<dbReference type="InterPro" id="IPR050204">
    <property type="entry name" value="AraC_XylS_family_regulators"/>
</dbReference>
<dbReference type="PANTHER" id="PTHR46796:SF6">
    <property type="entry name" value="ARAC SUBFAMILY"/>
    <property type="match status" value="1"/>
</dbReference>
<keyword evidence="2" id="KW-0238">DNA-binding</keyword>
<dbReference type="InterPro" id="IPR009057">
    <property type="entry name" value="Homeodomain-like_sf"/>
</dbReference>
<feature type="domain" description="HTH araC/xylS-type" evidence="4">
    <location>
        <begin position="168"/>
        <end position="266"/>
    </location>
</feature>
<dbReference type="EMBL" id="RCTF01000007">
    <property type="protein sequence ID" value="RLP78713.1"/>
    <property type="molecule type" value="Genomic_DNA"/>
</dbReference>
<dbReference type="SUPFAM" id="SSF46689">
    <property type="entry name" value="Homeodomain-like"/>
    <property type="match status" value="1"/>
</dbReference>
<keyword evidence="1" id="KW-0805">Transcription regulation</keyword>
<gene>
    <name evidence="5" type="ORF">D9R14_10675</name>
</gene>
<reference evidence="5 6" key="1">
    <citation type="submission" date="2018-10" db="EMBL/GenBank/DDBJ databases">
        <title>Xanthobacter tagetidis genome sequencing and assembly.</title>
        <authorList>
            <person name="Maclea K.S."/>
            <person name="Goen A.E."/>
            <person name="Fatima S.A."/>
        </authorList>
    </citation>
    <scope>NUCLEOTIDE SEQUENCE [LARGE SCALE GENOMIC DNA]</scope>
    <source>
        <strain evidence="5 6">ATCC 700314</strain>
    </source>
</reference>
<dbReference type="GO" id="GO:0003700">
    <property type="term" value="F:DNA-binding transcription factor activity"/>
    <property type="evidence" value="ECO:0007669"/>
    <property type="project" value="InterPro"/>
</dbReference>
<evidence type="ECO:0000313" key="5">
    <source>
        <dbReference type="EMBL" id="RLP78713.1"/>
    </source>
</evidence>
<dbReference type="InterPro" id="IPR018060">
    <property type="entry name" value="HTH_AraC"/>
</dbReference>
<evidence type="ECO:0000256" key="2">
    <source>
        <dbReference type="ARBA" id="ARBA00023125"/>
    </source>
</evidence>
<dbReference type="AlphaFoldDB" id="A0A3L7AE82"/>
<evidence type="ECO:0000256" key="1">
    <source>
        <dbReference type="ARBA" id="ARBA00023015"/>
    </source>
</evidence>
<evidence type="ECO:0000259" key="4">
    <source>
        <dbReference type="PROSITE" id="PS01124"/>
    </source>
</evidence>
<dbReference type="InterPro" id="IPR020449">
    <property type="entry name" value="Tscrpt_reg_AraC-type_HTH"/>
</dbReference>
<proteinExistence type="predicted"/>
<dbReference type="InterPro" id="IPR018062">
    <property type="entry name" value="HTH_AraC-typ_CS"/>
</dbReference>
<dbReference type="Proteomes" id="UP000269692">
    <property type="component" value="Unassembled WGS sequence"/>
</dbReference>
<organism evidence="5 6">
    <name type="scientific">Xanthobacter tagetidis</name>
    <dbReference type="NCBI Taxonomy" id="60216"/>
    <lineage>
        <taxon>Bacteria</taxon>
        <taxon>Pseudomonadati</taxon>
        <taxon>Pseudomonadota</taxon>
        <taxon>Alphaproteobacteria</taxon>
        <taxon>Hyphomicrobiales</taxon>
        <taxon>Xanthobacteraceae</taxon>
        <taxon>Xanthobacter</taxon>
    </lineage>
</organism>
<dbReference type="PANTHER" id="PTHR46796">
    <property type="entry name" value="HTH-TYPE TRANSCRIPTIONAL ACTIVATOR RHAS-RELATED"/>
    <property type="match status" value="1"/>
</dbReference>
<comment type="caution">
    <text evidence="5">The sequence shown here is derived from an EMBL/GenBank/DDBJ whole genome shotgun (WGS) entry which is preliminary data.</text>
</comment>
<keyword evidence="6" id="KW-1185">Reference proteome</keyword>
<dbReference type="PRINTS" id="PR00032">
    <property type="entry name" value="HTHARAC"/>
</dbReference>
<evidence type="ECO:0000313" key="6">
    <source>
        <dbReference type="Proteomes" id="UP000269692"/>
    </source>
</evidence>
<dbReference type="PROSITE" id="PS00041">
    <property type="entry name" value="HTH_ARAC_FAMILY_1"/>
    <property type="match status" value="1"/>
</dbReference>
<sequence length="266" mass="27726">MTVAAMTSDRGDSGQGGAETVPLGHGFSAAIFIEAGGGALPRRDLGDREGEAILVGAFRVTMNEAPEAPAPSGGGACVLGLHAPTHVLRDCGIDISRLTAAPVVVKDGEALRMLVAYLDLMRAGGGSASAPLAACASRHIADLLSLAVGSTPPARAPGTGRMRADRLGAIRTAIAGHAHLPGYSIEEAGQALALSPRYIQRLLHEDGTTFSELMTEQRLAMACRALADTRDSLADIAFRCGFGDLSVFYRAFKRKFGTSPGRFRRL</sequence>
<dbReference type="Gene3D" id="1.10.10.60">
    <property type="entry name" value="Homeodomain-like"/>
    <property type="match status" value="1"/>
</dbReference>
<accession>A0A3L7AE82</accession>
<dbReference type="Pfam" id="PF12833">
    <property type="entry name" value="HTH_18"/>
    <property type="match status" value="1"/>
</dbReference>
<dbReference type="SMART" id="SM00342">
    <property type="entry name" value="HTH_ARAC"/>
    <property type="match status" value="1"/>
</dbReference>
<protein>
    <submittedName>
        <fullName evidence="5">AraC family transcriptional regulator</fullName>
    </submittedName>
</protein>
<dbReference type="GO" id="GO:0043565">
    <property type="term" value="F:sequence-specific DNA binding"/>
    <property type="evidence" value="ECO:0007669"/>
    <property type="project" value="InterPro"/>
</dbReference>